<reference evidence="1 2" key="1">
    <citation type="submission" date="2020-12" db="EMBL/GenBank/DDBJ databases">
        <authorList>
            <person name="Shan Y."/>
        </authorList>
    </citation>
    <scope>NUCLEOTIDE SEQUENCE [LARGE SCALE GENOMIC DNA]</scope>
    <source>
        <strain evidence="2">csc3.9</strain>
    </source>
</reference>
<dbReference type="Proteomes" id="UP000596063">
    <property type="component" value="Chromosome"/>
</dbReference>
<sequence>MPGIRLADLAKEAVREVHIHAHEGGLYTLSAEGEWGSRSIYSDDGKPLCSRQLIALRKLLTSKGCIEQYLLHKSPYDEMMGLPPSSAEAMKIRLEPIEEESL</sequence>
<dbReference type="KEGG" id="snan:I6N98_04500"/>
<dbReference type="RefSeq" id="WP_198570606.1">
    <property type="nucleotide sequence ID" value="NZ_CP066167.1"/>
</dbReference>
<dbReference type="EMBL" id="CP066167">
    <property type="protein sequence ID" value="QQD19121.1"/>
    <property type="molecule type" value="Genomic_DNA"/>
</dbReference>
<gene>
    <name evidence="1" type="ORF">I6N98_04500</name>
</gene>
<proteinExistence type="predicted"/>
<keyword evidence="2" id="KW-1185">Reference proteome</keyword>
<dbReference type="InterPro" id="IPR045508">
    <property type="entry name" value="DUF6482"/>
</dbReference>
<protein>
    <submittedName>
        <fullName evidence="1">Uncharacterized protein</fullName>
    </submittedName>
</protein>
<organism evidence="1 2">
    <name type="scientific">Spongiibacter nanhainus</name>
    <dbReference type="NCBI Taxonomy" id="2794344"/>
    <lineage>
        <taxon>Bacteria</taxon>
        <taxon>Pseudomonadati</taxon>
        <taxon>Pseudomonadota</taxon>
        <taxon>Gammaproteobacteria</taxon>
        <taxon>Cellvibrionales</taxon>
        <taxon>Spongiibacteraceae</taxon>
        <taxon>Spongiibacter</taxon>
    </lineage>
</organism>
<name>A0A7T4R289_9GAMM</name>
<evidence type="ECO:0000313" key="1">
    <source>
        <dbReference type="EMBL" id="QQD19121.1"/>
    </source>
</evidence>
<accession>A0A7T4R289</accession>
<evidence type="ECO:0000313" key="2">
    <source>
        <dbReference type="Proteomes" id="UP000596063"/>
    </source>
</evidence>
<dbReference type="AlphaFoldDB" id="A0A7T4R289"/>
<dbReference type="Pfam" id="PF20090">
    <property type="entry name" value="DUF6482"/>
    <property type="match status" value="1"/>
</dbReference>